<dbReference type="PANTHER" id="PTHR24321">
    <property type="entry name" value="DEHYDROGENASES, SHORT CHAIN"/>
    <property type="match status" value="1"/>
</dbReference>
<dbReference type="AlphaFoldDB" id="A0A6S6QTY4"/>
<dbReference type="KEGG" id="tso:IZ6_12660"/>
<dbReference type="Proteomes" id="UP000515317">
    <property type="component" value="Chromosome"/>
</dbReference>
<dbReference type="Gene3D" id="3.40.50.720">
    <property type="entry name" value="NAD(P)-binding Rossmann-like Domain"/>
    <property type="match status" value="1"/>
</dbReference>
<dbReference type="CDD" id="cd05233">
    <property type="entry name" value="SDR_c"/>
    <property type="match status" value="1"/>
</dbReference>
<dbReference type="PROSITE" id="PS00061">
    <property type="entry name" value="ADH_SHORT"/>
    <property type="match status" value="1"/>
</dbReference>
<evidence type="ECO:0000313" key="3">
    <source>
        <dbReference type="EMBL" id="BCJ90531.1"/>
    </source>
</evidence>
<dbReference type="SUPFAM" id="SSF51735">
    <property type="entry name" value="NAD(P)-binding Rossmann-fold domains"/>
    <property type="match status" value="1"/>
</dbReference>
<dbReference type="InterPro" id="IPR036291">
    <property type="entry name" value="NAD(P)-bd_dom_sf"/>
</dbReference>
<comment type="similarity">
    <text evidence="1">Belongs to the short-chain dehydrogenases/reductases (SDR) family.</text>
</comment>
<dbReference type="InterPro" id="IPR002347">
    <property type="entry name" value="SDR_fam"/>
</dbReference>
<keyword evidence="4" id="KW-1185">Reference proteome</keyword>
<dbReference type="PANTHER" id="PTHR24321:SF8">
    <property type="entry name" value="ESTRADIOL 17-BETA-DEHYDROGENASE 8-RELATED"/>
    <property type="match status" value="1"/>
</dbReference>
<dbReference type="PRINTS" id="PR00081">
    <property type="entry name" value="GDHRDH"/>
</dbReference>
<evidence type="ECO:0000256" key="1">
    <source>
        <dbReference type="ARBA" id="ARBA00006484"/>
    </source>
</evidence>
<organism evidence="3 4">
    <name type="scientific">Terrihabitans soli</name>
    <dbReference type="NCBI Taxonomy" id="708113"/>
    <lineage>
        <taxon>Bacteria</taxon>
        <taxon>Pseudomonadati</taxon>
        <taxon>Pseudomonadota</taxon>
        <taxon>Alphaproteobacteria</taxon>
        <taxon>Hyphomicrobiales</taxon>
        <taxon>Terrihabitans</taxon>
    </lineage>
</organism>
<dbReference type="GO" id="GO:0016491">
    <property type="term" value="F:oxidoreductase activity"/>
    <property type="evidence" value="ECO:0007669"/>
    <property type="project" value="UniProtKB-KW"/>
</dbReference>
<name>A0A6S6QTY4_9HYPH</name>
<dbReference type="Pfam" id="PF13561">
    <property type="entry name" value="adh_short_C2"/>
    <property type="match status" value="1"/>
</dbReference>
<proteinExistence type="inferred from homology"/>
<evidence type="ECO:0000313" key="4">
    <source>
        <dbReference type="Proteomes" id="UP000515317"/>
    </source>
</evidence>
<dbReference type="FunFam" id="3.40.50.720:FF:000084">
    <property type="entry name" value="Short-chain dehydrogenase reductase"/>
    <property type="match status" value="1"/>
</dbReference>
<reference evidence="3 4" key="1">
    <citation type="submission" date="2020-08" db="EMBL/GenBank/DDBJ databases">
        <title>Genome sequence of Rhizobiales bacterium strain IZ6.</title>
        <authorList>
            <person name="Nakai R."/>
            <person name="Naganuma T."/>
        </authorList>
    </citation>
    <scope>NUCLEOTIDE SEQUENCE [LARGE SCALE GENOMIC DNA]</scope>
    <source>
        <strain evidence="3 4">IZ6</strain>
    </source>
</reference>
<dbReference type="PRINTS" id="PR00080">
    <property type="entry name" value="SDRFAMILY"/>
</dbReference>
<keyword evidence="2" id="KW-0560">Oxidoreductase</keyword>
<sequence>MVKTLDGKRALVTGAASGIGKAGLEALRNAGARTFGLDKQKGEGDWVIADLTDESAIIAAVADAVGKLGGLDILVNCAGIEIDAPLSKVDIAEVDKMYAVNVRAPFIVTREALKAMKPGARIVNIASELAYLGRQGASGYCATKGAMVSLTRSWARELAPDILVNAVAPGPIDTPLLGFEKMSAEQKALESANPMGRIGRPEEVAAAIVFLASPAASFTTGQCLSVDGGAAMH</sequence>
<evidence type="ECO:0000256" key="2">
    <source>
        <dbReference type="ARBA" id="ARBA00023002"/>
    </source>
</evidence>
<gene>
    <name evidence="3" type="ORF">IZ6_12660</name>
</gene>
<protein>
    <submittedName>
        <fullName evidence="3">Gluconate 5-dehydrogenase</fullName>
    </submittedName>
</protein>
<dbReference type="RefSeq" id="WP_222877156.1">
    <property type="nucleotide sequence ID" value="NZ_AP023361.1"/>
</dbReference>
<dbReference type="InterPro" id="IPR020904">
    <property type="entry name" value="Sc_DH/Rdtase_CS"/>
</dbReference>
<accession>A0A6S6QTY4</accession>
<dbReference type="EMBL" id="AP023361">
    <property type="protein sequence ID" value="BCJ90531.1"/>
    <property type="molecule type" value="Genomic_DNA"/>
</dbReference>